<dbReference type="RefSeq" id="WP_379751442.1">
    <property type="nucleotide sequence ID" value="NZ_JBHTCP010000052.1"/>
</dbReference>
<protein>
    <submittedName>
        <fullName evidence="3">PH domain-containing protein</fullName>
    </submittedName>
</protein>
<keyword evidence="4" id="KW-1185">Reference proteome</keyword>
<keyword evidence="1" id="KW-0812">Transmembrane</keyword>
<gene>
    <name evidence="3" type="ORF">ACFQPF_17660</name>
</gene>
<reference evidence="4" key="1">
    <citation type="journal article" date="2019" name="Int. J. Syst. Evol. Microbiol.">
        <title>The Global Catalogue of Microorganisms (GCM) 10K type strain sequencing project: providing services to taxonomists for standard genome sequencing and annotation.</title>
        <authorList>
            <consortium name="The Broad Institute Genomics Platform"/>
            <consortium name="The Broad Institute Genome Sequencing Center for Infectious Disease"/>
            <person name="Wu L."/>
            <person name="Ma J."/>
        </authorList>
    </citation>
    <scope>NUCLEOTIDE SEQUENCE [LARGE SCALE GENOMIC DNA]</scope>
    <source>
        <strain evidence="4">NBRC 106396</strain>
    </source>
</reference>
<evidence type="ECO:0000313" key="4">
    <source>
        <dbReference type="Proteomes" id="UP001596549"/>
    </source>
</evidence>
<proteinExistence type="predicted"/>
<keyword evidence="1" id="KW-0472">Membrane</keyword>
<comment type="caution">
    <text evidence="3">The sequence shown here is derived from an EMBL/GenBank/DDBJ whole genome shotgun (WGS) entry which is preliminary data.</text>
</comment>
<dbReference type="Proteomes" id="UP001596549">
    <property type="component" value="Unassembled WGS sequence"/>
</dbReference>
<keyword evidence="1" id="KW-1133">Transmembrane helix</keyword>
<dbReference type="InterPro" id="IPR009589">
    <property type="entry name" value="PH_YyaB-like"/>
</dbReference>
<accession>A0ABW2NXW8</accession>
<dbReference type="Pfam" id="PF06713">
    <property type="entry name" value="bPH_4"/>
    <property type="match status" value="1"/>
</dbReference>
<dbReference type="EMBL" id="JBHTCP010000052">
    <property type="protein sequence ID" value="MFC7373471.1"/>
    <property type="molecule type" value="Genomic_DNA"/>
</dbReference>
<evidence type="ECO:0000313" key="3">
    <source>
        <dbReference type="EMBL" id="MFC7373471.1"/>
    </source>
</evidence>
<organism evidence="3 4">
    <name type="scientific">Fictibacillus iocasae</name>
    <dbReference type="NCBI Taxonomy" id="2715437"/>
    <lineage>
        <taxon>Bacteria</taxon>
        <taxon>Bacillati</taxon>
        <taxon>Bacillota</taxon>
        <taxon>Bacilli</taxon>
        <taxon>Bacillales</taxon>
        <taxon>Fictibacillaceae</taxon>
        <taxon>Fictibacillus</taxon>
    </lineage>
</organism>
<feature type="transmembrane region" description="Helical" evidence="1">
    <location>
        <begin position="42"/>
        <end position="62"/>
    </location>
</feature>
<feature type="transmembrane region" description="Helical" evidence="1">
    <location>
        <begin position="12"/>
        <end position="30"/>
    </location>
</feature>
<sequence>MTFRAERDRFFILTTLLIVLVTATVIFIPLLFDKSATQEDWIIVSCIFLGTNAFVLWPFLFITYTFHEEYLQVAGGPVRSKIKYRDITKVARTTDILTGYRMHSSLNSIEIFYNTGWTGSVKISPQQQEWFMEELKKRCPNMILDLK</sequence>
<feature type="domain" description="Uncharacterized protein YyaB-like PH" evidence="2">
    <location>
        <begin position="62"/>
        <end position="139"/>
    </location>
</feature>
<evidence type="ECO:0000256" key="1">
    <source>
        <dbReference type="SAM" id="Phobius"/>
    </source>
</evidence>
<evidence type="ECO:0000259" key="2">
    <source>
        <dbReference type="Pfam" id="PF06713"/>
    </source>
</evidence>
<name>A0ABW2NXW8_9BACL</name>